<dbReference type="SUPFAM" id="SSF53383">
    <property type="entry name" value="PLP-dependent transferases"/>
    <property type="match status" value="1"/>
</dbReference>
<keyword evidence="4" id="KW-0028">Amino-acid biosynthesis</keyword>
<dbReference type="Pfam" id="PF00464">
    <property type="entry name" value="SHMT"/>
    <property type="match status" value="1"/>
</dbReference>
<comment type="cofactor">
    <cofactor evidence="1">
        <name>pyridoxal 5'-phosphate</name>
        <dbReference type="ChEBI" id="CHEBI:597326"/>
    </cofactor>
</comment>
<evidence type="ECO:0000256" key="1">
    <source>
        <dbReference type="ARBA" id="ARBA00001933"/>
    </source>
</evidence>
<proteinExistence type="inferred from homology"/>
<keyword evidence="3" id="KW-0554">One-carbon metabolism</keyword>
<sequence>MHVIAAKTVSLGEALTEEFKTYVQAIITGAKRLAKTLQSEGVDIVFSGTDNHLLLLDLHSLGVTGKVAEVRDRVSSLTSPFPLY</sequence>
<evidence type="ECO:0000313" key="7">
    <source>
        <dbReference type="EMBL" id="SDK54662.1"/>
    </source>
</evidence>
<keyword evidence="5" id="KW-0663">Pyridoxal phosphate</keyword>
<dbReference type="GO" id="GO:0019264">
    <property type="term" value="P:glycine biosynthetic process from serine"/>
    <property type="evidence" value="ECO:0007669"/>
    <property type="project" value="TreeGrafter"/>
</dbReference>
<dbReference type="GO" id="GO:0032259">
    <property type="term" value="P:methylation"/>
    <property type="evidence" value="ECO:0007669"/>
    <property type="project" value="UniProtKB-KW"/>
</dbReference>
<dbReference type="GO" id="GO:0004372">
    <property type="term" value="F:glycine hydroxymethyltransferase activity"/>
    <property type="evidence" value="ECO:0007669"/>
    <property type="project" value="TreeGrafter"/>
</dbReference>
<protein>
    <submittedName>
        <fullName evidence="7">Serine hydroxymethyltransferase</fullName>
    </submittedName>
</protein>
<reference evidence="7 8" key="1">
    <citation type="submission" date="2016-10" db="EMBL/GenBank/DDBJ databases">
        <authorList>
            <person name="de Groot N.N."/>
        </authorList>
    </citation>
    <scope>NUCLEOTIDE SEQUENCE [LARGE SCALE GENOMIC DNA]</scope>
    <source>
        <strain evidence="7 8">DSM 2895</strain>
    </source>
</reference>
<comment type="similarity">
    <text evidence="2">Belongs to the SHMT family.</text>
</comment>
<evidence type="ECO:0000256" key="2">
    <source>
        <dbReference type="ARBA" id="ARBA00006376"/>
    </source>
</evidence>
<evidence type="ECO:0000256" key="3">
    <source>
        <dbReference type="ARBA" id="ARBA00022563"/>
    </source>
</evidence>
<dbReference type="GO" id="GO:0008168">
    <property type="term" value="F:methyltransferase activity"/>
    <property type="evidence" value="ECO:0007669"/>
    <property type="project" value="UniProtKB-KW"/>
</dbReference>
<evidence type="ECO:0000313" key="8">
    <source>
        <dbReference type="Proteomes" id="UP000182836"/>
    </source>
</evidence>
<dbReference type="GO" id="GO:0046653">
    <property type="term" value="P:tetrahydrofolate metabolic process"/>
    <property type="evidence" value="ECO:0007669"/>
    <property type="project" value="TreeGrafter"/>
</dbReference>
<evidence type="ECO:0000259" key="6">
    <source>
        <dbReference type="Pfam" id="PF00464"/>
    </source>
</evidence>
<dbReference type="InterPro" id="IPR015424">
    <property type="entry name" value="PyrdxlP-dep_Trfase"/>
</dbReference>
<dbReference type="Proteomes" id="UP000182836">
    <property type="component" value="Unassembled WGS sequence"/>
</dbReference>
<dbReference type="InterPro" id="IPR049943">
    <property type="entry name" value="Ser_HO-MeTrfase-like"/>
</dbReference>
<dbReference type="PANTHER" id="PTHR11680">
    <property type="entry name" value="SERINE HYDROXYMETHYLTRANSFERASE"/>
    <property type="match status" value="1"/>
</dbReference>
<keyword evidence="7" id="KW-0808">Transferase</keyword>
<dbReference type="GO" id="GO:0006730">
    <property type="term" value="P:one-carbon metabolic process"/>
    <property type="evidence" value="ECO:0007669"/>
    <property type="project" value="UniProtKB-KW"/>
</dbReference>
<dbReference type="GO" id="GO:0005829">
    <property type="term" value="C:cytosol"/>
    <property type="evidence" value="ECO:0007669"/>
    <property type="project" value="TreeGrafter"/>
</dbReference>
<keyword evidence="7" id="KW-0489">Methyltransferase</keyword>
<name>A0A1G9CSP7_ANEMI</name>
<evidence type="ECO:0000256" key="4">
    <source>
        <dbReference type="ARBA" id="ARBA00022605"/>
    </source>
</evidence>
<dbReference type="AlphaFoldDB" id="A0A1G9CSP7"/>
<dbReference type="InterPro" id="IPR039429">
    <property type="entry name" value="SHMT-like_dom"/>
</dbReference>
<gene>
    <name evidence="7" type="ORF">SAMN04487909_1693</name>
</gene>
<dbReference type="Gene3D" id="3.90.1150.10">
    <property type="entry name" value="Aspartate Aminotransferase, domain 1"/>
    <property type="match status" value="1"/>
</dbReference>
<accession>A0A1G9CSP7</accession>
<dbReference type="PANTHER" id="PTHR11680:SF35">
    <property type="entry name" value="SERINE HYDROXYMETHYLTRANSFERASE 1"/>
    <property type="match status" value="1"/>
</dbReference>
<organism evidence="7 8">
    <name type="scientific">Aneurinibacillus migulanus</name>
    <name type="common">Bacillus migulanus</name>
    <dbReference type="NCBI Taxonomy" id="47500"/>
    <lineage>
        <taxon>Bacteria</taxon>
        <taxon>Bacillati</taxon>
        <taxon>Bacillota</taxon>
        <taxon>Bacilli</taxon>
        <taxon>Bacillales</taxon>
        <taxon>Paenibacillaceae</taxon>
        <taxon>Aneurinibacillus group</taxon>
        <taxon>Aneurinibacillus</taxon>
    </lineage>
</organism>
<evidence type="ECO:0000256" key="5">
    <source>
        <dbReference type="ARBA" id="ARBA00022898"/>
    </source>
</evidence>
<feature type="domain" description="Serine hydroxymethyltransferase-like" evidence="6">
    <location>
        <begin position="1"/>
        <end position="70"/>
    </location>
</feature>
<dbReference type="InterPro" id="IPR015422">
    <property type="entry name" value="PyrdxlP-dep_Trfase_small"/>
</dbReference>
<dbReference type="GO" id="GO:0030170">
    <property type="term" value="F:pyridoxal phosphate binding"/>
    <property type="evidence" value="ECO:0007669"/>
    <property type="project" value="TreeGrafter"/>
</dbReference>
<dbReference type="EMBL" id="FNED01000069">
    <property type="protein sequence ID" value="SDK54662.1"/>
    <property type="molecule type" value="Genomic_DNA"/>
</dbReference>